<dbReference type="AlphaFoldDB" id="A0A3P7IXK3"/>
<keyword evidence="5" id="KW-1185">Reference proteome</keyword>
<reference evidence="4 5" key="1">
    <citation type="submission" date="2018-11" db="EMBL/GenBank/DDBJ databases">
        <authorList>
            <consortium name="Pathogen Informatics"/>
        </authorList>
    </citation>
    <scope>NUCLEOTIDE SEQUENCE [LARGE SCALE GENOMIC DNA]</scope>
</reference>
<dbReference type="CDD" id="cd00105">
    <property type="entry name" value="KH-I"/>
    <property type="match status" value="1"/>
</dbReference>
<sequence>TSAKPEHQLPDEIEPSTEPTRKVCDNDPRVTYEGGKYMAEIYIPTAFHGKLVGLRGTMRREIEESTECRLTIPRKGQKGNVEIKSFVGLENVQRCLDRIELLIAEARRTAPLTHFIAIPCNSAEVIQAFEMFKEAVIANERVPVSAVKHCYKPLKFWSPCHV</sequence>
<dbReference type="Gene3D" id="3.30.1370.10">
    <property type="entry name" value="K Homology domain, type 1"/>
    <property type="match status" value="1"/>
</dbReference>
<feature type="domain" description="K Homology" evidence="3">
    <location>
        <begin position="35"/>
        <end position="104"/>
    </location>
</feature>
<feature type="non-terminal residue" evidence="4">
    <location>
        <position position="1"/>
    </location>
</feature>
<dbReference type="Pfam" id="PF00013">
    <property type="entry name" value="KH_1"/>
    <property type="match status" value="1"/>
</dbReference>
<dbReference type="GO" id="GO:0003723">
    <property type="term" value="F:RNA binding"/>
    <property type="evidence" value="ECO:0007669"/>
    <property type="project" value="UniProtKB-UniRule"/>
</dbReference>
<keyword evidence="1" id="KW-0694">RNA-binding</keyword>
<dbReference type="GO" id="GO:0006355">
    <property type="term" value="P:regulation of DNA-templated transcription"/>
    <property type="evidence" value="ECO:0007669"/>
    <property type="project" value="TreeGrafter"/>
</dbReference>
<evidence type="ECO:0000259" key="3">
    <source>
        <dbReference type="SMART" id="SM00322"/>
    </source>
</evidence>
<dbReference type="InterPro" id="IPR004087">
    <property type="entry name" value="KH_dom"/>
</dbReference>
<dbReference type="SUPFAM" id="SSF54791">
    <property type="entry name" value="Eukaryotic type KH-domain (KH-domain type I)"/>
    <property type="match status" value="1"/>
</dbReference>
<dbReference type="EMBL" id="UYYB01010461">
    <property type="protein sequence ID" value="VDM68927.1"/>
    <property type="molecule type" value="Genomic_DNA"/>
</dbReference>
<evidence type="ECO:0000256" key="2">
    <source>
        <dbReference type="SAM" id="MobiDB-lite"/>
    </source>
</evidence>
<proteinExistence type="predicted"/>
<dbReference type="InterPro" id="IPR009210">
    <property type="entry name" value="ASCC1"/>
</dbReference>
<dbReference type="PROSITE" id="PS50084">
    <property type="entry name" value="KH_TYPE_1"/>
    <property type="match status" value="1"/>
</dbReference>
<dbReference type="GO" id="GO:0006307">
    <property type="term" value="P:DNA alkylation repair"/>
    <property type="evidence" value="ECO:0007669"/>
    <property type="project" value="InterPro"/>
</dbReference>
<feature type="region of interest" description="Disordered" evidence="2">
    <location>
        <begin position="1"/>
        <end position="23"/>
    </location>
</feature>
<dbReference type="PANTHER" id="PTHR13360">
    <property type="entry name" value="ACTIVATING SIGNAL COINTEGRATOR 1 COMPLEX SUBUNIT 1"/>
    <property type="match status" value="1"/>
</dbReference>
<dbReference type="SMART" id="SM00322">
    <property type="entry name" value="KH"/>
    <property type="match status" value="1"/>
</dbReference>
<gene>
    <name evidence="4" type="ORF">SVUK_LOCUS3925</name>
</gene>
<dbReference type="OrthoDB" id="277832at2759"/>
<feature type="compositionally biased region" description="Basic and acidic residues" evidence="2">
    <location>
        <begin position="1"/>
        <end position="10"/>
    </location>
</feature>
<dbReference type="GO" id="GO:0005634">
    <property type="term" value="C:nucleus"/>
    <property type="evidence" value="ECO:0007669"/>
    <property type="project" value="TreeGrafter"/>
</dbReference>
<dbReference type="Proteomes" id="UP000270094">
    <property type="component" value="Unassembled WGS sequence"/>
</dbReference>
<evidence type="ECO:0000313" key="5">
    <source>
        <dbReference type="Proteomes" id="UP000270094"/>
    </source>
</evidence>
<name>A0A3P7IXK3_STRVU</name>
<organism evidence="4 5">
    <name type="scientific">Strongylus vulgaris</name>
    <name type="common">Blood worm</name>
    <dbReference type="NCBI Taxonomy" id="40348"/>
    <lineage>
        <taxon>Eukaryota</taxon>
        <taxon>Metazoa</taxon>
        <taxon>Ecdysozoa</taxon>
        <taxon>Nematoda</taxon>
        <taxon>Chromadorea</taxon>
        <taxon>Rhabditida</taxon>
        <taxon>Rhabditina</taxon>
        <taxon>Rhabditomorpha</taxon>
        <taxon>Strongyloidea</taxon>
        <taxon>Strongylidae</taxon>
        <taxon>Strongylus</taxon>
    </lineage>
</organism>
<evidence type="ECO:0000313" key="4">
    <source>
        <dbReference type="EMBL" id="VDM68927.1"/>
    </source>
</evidence>
<dbReference type="InterPro" id="IPR036612">
    <property type="entry name" value="KH_dom_type_1_sf"/>
</dbReference>
<protein>
    <recommendedName>
        <fullName evidence="3">K Homology domain-containing protein</fullName>
    </recommendedName>
</protein>
<evidence type="ECO:0000256" key="1">
    <source>
        <dbReference type="PROSITE-ProRule" id="PRU00117"/>
    </source>
</evidence>
<accession>A0A3P7IXK3</accession>
<dbReference type="InterPro" id="IPR004088">
    <property type="entry name" value="KH_dom_type_1"/>
</dbReference>
<dbReference type="PANTHER" id="PTHR13360:SF1">
    <property type="entry name" value="ACTIVATING SIGNAL COINTEGRATOR 1 COMPLEX SUBUNIT 1"/>
    <property type="match status" value="1"/>
</dbReference>